<dbReference type="EMBL" id="JAQFWP010000121">
    <property type="protein sequence ID" value="MDA2808952.1"/>
    <property type="molecule type" value="Genomic_DNA"/>
</dbReference>
<gene>
    <name evidence="1" type="ORF">O4U47_30890</name>
</gene>
<accession>A0ABT4TW67</accession>
<proteinExistence type="predicted"/>
<keyword evidence="2" id="KW-1185">Reference proteome</keyword>
<evidence type="ECO:0000313" key="1">
    <source>
        <dbReference type="EMBL" id="MDA2808952.1"/>
    </source>
</evidence>
<evidence type="ECO:0008006" key="3">
    <source>
        <dbReference type="Google" id="ProtNLM"/>
    </source>
</evidence>
<name>A0ABT4TW67_9ACTN</name>
<comment type="caution">
    <text evidence="1">The sequence shown here is derived from an EMBL/GenBank/DDBJ whole genome shotgun (WGS) entry which is preliminary data.</text>
</comment>
<dbReference type="Proteomes" id="UP001165685">
    <property type="component" value="Unassembled WGS sequence"/>
</dbReference>
<protein>
    <recommendedName>
        <fullName evidence="3">PIN domain-containing protein</fullName>
    </recommendedName>
</protein>
<reference evidence="1" key="1">
    <citation type="submission" date="2023-01" db="EMBL/GenBank/DDBJ databases">
        <title>Draft genome sequence of Nocardiopsis sp. LSu2-4 isolated from halophytes.</title>
        <authorList>
            <person name="Duangmal K."/>
            <person name="Chantavorakit T."/>
        </authorList>
    </citation>
    <scope>NUCLEOTIDE SEQUENCE</scope>
    <source>
        <strain evidence="1">LSu2-4</strain>
    </source>
</reference>
<evidence type="ECO:0000313" key="2">
    <source>
        <dbReference type="Proteomes" id="UP001165685"/>
    </source>
</evidence>
<dbReference type="RefSeq" id="WP_270681537.1">
    <property type="nucleotide sequence ID" value="NZ_JAQFWP010000121.1"/>
</dbReference>
<organism evidence="1 2">
    <name type="scientific">Nocardiopsis suaedae</name>
    <dbReference type="NCBI Taxonomy" id="3018444"/>
    <lineage>
        <taxon>Bacteria</taxon>
        <taxon>Bacillati</taxon>
        <taxon>Actinomycetota</taxon>
        <taxon>Actinomycetes</taxon>
        <taxon>Streptosporangiales</taxon>
        <taxon>Nocardiopsidaceae</taxon>
        <taxon>Nocardiopsis</taxon>
    </lineage>
</organism>
<sequence length="134" mass="14568">MPQGRILDPSALHDFARGREYARARVAVALRSPEARLSVPAAALGEALGRLPLAGREQLHRLLSQNGVVLDELNAETTRRVGQLLANARAHTPDLDLVTAHVAFVARVRLWPVLTSSPQTLLRFDAALDVDTLP</sequence>